<gene>
    <name evidence="8" type="ORF">G5C51_13680</name>
</gene>
<dbReference type="InterPro" id="IPR018170">
    <property type="entry name" value="Aldo/ket_reductase_CS"/>
</dbReference>
<dbReference type="Proteomes" id="UP000481583">
    <property type="component" value="Unassembled WGS sequence"/>
</dbReference>
<dbReference type="InterPro" id="IPR036812">
    <property type="entry name" value="NAD(P)_OxRdtase_dom_sf"/>
</dbReference>
<feature type="active site" description="Proton donor" evidence="4">
    <location>
        <position position="51"/>
    </location>
</feature>
<dbReference type="PANTHER" id="PTHR43827">
    <property type="entry name" value="2,5-DIKETO-D-GLUCONIC ACID REDUCTASE"/>
    <property type="match status" value="1"/>
</dbReference>
<evidence type="ECO:0000313" key="8">
    <source>
        <dbReference type="EMBL" id="NGN64944.1"/>
    </source>
</evidence>
<name>A0A6G4TYH7_9ACTN</name>
<keyword evidence="9" id="KW-1185">Reference proteome</keyword>
<dbReference type="Pfam" id="PF00248">
    <property type="entry name" value="Aldo_ket_red"/>
    <property type="match status" value="1"/>
</dbReference>
<dbReference type="EMBL" id="JAAKZV010000047">
    <property type="protein sequence ID" value="NGN64944.1"/>
    <property type="molecule type" value="Genomic_DNA"/>
</dbReference>
<keyword evidence="3" id="KW-0560">Oxidoreductase</keyword>
<evidence type="ECO:0000256" key="5">
    <source>
        <dbReference type="PIRSR" id="PIRSR000097-2"/>
    </source>
</evidence>
<evidence type="ECO:0000256" key="2">
    <source>
        <dbReference type="ARBA" id="ARBA00022857"/>
    </source>
</evidence>
<dbReference type="RefSeq" id="WP_165236909.1">
    <property type="nucleotide sequence ID" value="NZ_JAAKZV010000047.1"/>
</dbReference>
<evidence type="ECO:0000256" key="4">
    <source>
        <dbReference type="PIRSR" id="PIRSR000097-1"/>
    </source>
</evidence>
<dbReference type="AlphaFoldDB" id="A0A6G4TYH7"/>
<keyword evidence="2" id="KW-0521">NADP</keyword>
<reference evidence="8 9" key="1">
    <citation type="submission" date="2020-02" db="EMBL/GenBank/DDBJ databases">
        <title>Whole-genome analyses of novel actinobacteria.</title>
        <authorList>
            <person name="Sahin N."/>
        </authorList>
    </citation>
    <scope>NUCLEOTIDE SEQUENCE [LARGE SCALE GENOMIC DNA]</scope>
    <source>
        <strain evidence="8 9">A7024</strain>
    </source>
</reference>
<dbReference type="PANTHER" id="PTHR43827:SF3">
    <property type="entry name" value="NADP-DEPENDENT OXIDOREDUCTASE DOMAIN-CONTAINING PROTEIN"/>
    <property type="match status" value="1"/>
</dbReference>
<evidence type="ECO:0000259" key="7">
    <source>
        <dbReference type="Pfam" id="PF00248"/>
    </source>
</evidence>
<evidence type="ECO:0000256" key="1">
    <source>
        <dbReference type="ARBA" id="ARBA00007905"/>
    </source>
</evidence>
<feature type="domain" description="NADP-dependent oxidoreductase" evidence="7">
    <location>
        <begin position="18"/>
        <end position="264"/>
    </location>
</feature>
<dbReference type="SUPFAM" id="SSF51430">
    <property type="entry name" value="NAD(P)-linked oxidoreductase"/>
    <property type="match status" value="1"/>
</dbReference>
<accession>A0A6G4TYH7</accession>
<comment type="caution">
    <text evidence="8">The sequence shown here is derived from an EMBL/GenBank/DDBJ whole genome shotgun (WGS) entry which is preliminary data.</text>
</comment>
<dbReference type="PRINTS" id="PR00069">
    <property type="entry name" value="ALDKETRDTASE"/>
</dbReference>
<feature type="site" description="Lowers pKa of active site Tyr" evidence="6">
    <location>
        <position position="76"/>
    </location>
</feature>
<dbReference type="FunFam" id="3.20.20.100:FF:000015">
    <property type="entry name" value="Oxidoreductase, aldo/keto reductase family"/>
    <property type="match status" value="1"/>
</dbReference>
<sequence length="280" mass="30793">MSNVPSITLNNGVSMPQLGFGVWQVPDDEATAAVSHALEAGYRSIDTAAVYENEKGTGKALASSGLPREELFVTTKLWNTQKIQWTRDEVFRAFDESLDRLGLDYVDLYLIHWPRAVRDDYLTILRAFGELHTSGRAKAVGVSNFKPPHLRRVIDETGVVPAVNQIELHPNLQQAETRAFDAEHRIATEAWSPLGQGKGILTDPVIASIAEKHGVTPAQAILRWHLQLGNVVIPKSVTPSRIKENIDVFGFELDADDMAAVAGLDNGTRLGSDPDTMDFQ</sequence>
<protein>
    <submittedName>
        <fullName evidence="8">Aldo/keto reductase</fullName>
    </submittedName>
</protein>
<comment type="similarity">
    <text evidence="1">Belongs to the aldo/keto reductase family.</text>
</comment>
<dbReference type="InterPro" id="IPR023210">
    <property type="entry name" value="NADP_OxRdtase_dom"/>
</dbReference>
<dbReference type="PROSITE" id="PS00062">
    <property type="entry name" value="ALDOKETO_REDUCTASE_2"/>
    <property type="match status" value="1"/>
</dbReference>
<evidence type="ECO:0000256" key="3">
    <source>
        <dbReference type="ARBA" id="ARBA00023002"/>
    </source>
</evidence>
<organism evidence="8 9">
    <name type="scientific">Streptomyces coryli</name>
    <dbReference type="NCBI Taxonomy" id="1128680"/>
    <lineage>
        <taxon>Bacteria</taxon>
        <taxon>Bacillati</taxon>
        <taxon>Actinomycetota</taxon>
        <taxon>Actinomycetes</taxon>
        <taxon>Kitasatosporales</taxon>
        <taxon>Streptomycetaceae</taxon>
        <taxon>Streptomyces</taxon>
    </lineage>
</organism>
<evidence type="ECO:0000256" key="6">
    <source>
        <dbReference type="PIRSR" id="PIRSR000097-3"/>
    </source>
</evidence>
<dbReference type="PIRSF" id="PIRSF000097">
    <property type="entry name" value="AKR"/>
    <property type="match status" value="1"/>
</dbReference>
<proteinExistence type="inferred from homology"/>
<dbReference type="PROSITE" id="PS00063">
    <property type="entry name" value="ALDOKETO_REDUCTASE_3"/>
    <property type="match status" value="1"/>
</dbReference>
<dbReference type="InterPro" id="IPR020471">
    <property type="entry name" value="AKR"/>
</dbReference>
<evidence type="ECO:0000313" key="9">
    <source>
        <dbReference type="Proteomes" id="UP000481583"/>
    </source>
</evidence>
<dbReference type="Gene3D" id="3.20.20.100">
    <property type="entry name" value="NADP-dependent oxidoreductase domain"/>
    <property type="match status" value="1"/>
</dbReference>
<dbReference type="GO" id="GO:0016616">
    <property type="term" value="F:oxidoreductase activity, acting on the CH-OH group of donors, NAD or NADP as acceptor"/>
    <property type="evidence" value="ECO:0007669"/>
    <property type="project" value="UniProtKB-ARBA"/>
</dbReference>
<feature type="binding site" evidence="5">
    <location>
        <position position="112"/>
    </location>
    <ligand>
        <name>substrate</name>
    </ligand>
</feature>